<reference evidence="3" key="1">
    <citation type="submission" date="2015-11" db="EMBL/GenBank/DDBJ databases">
        <title>De novo transcriptome assembly of four potential Pierce s Disease insect vectors from Arizona vineyards.</title>
        <authorList>
            <person name="Tassone E.E."/>
        </authorList>
    </citation>
    <scope>NUCLEOTIDE SEQUENCE</scope>
</reference>
<protein>
    <recommendedName>
        <fullName evidence="2">Ints3-like C-terminal domain-containing protein</fullName>
    </recommendedName>
</protein>
<dbReference type="Pfam" id="PF24566">
    <property type="entry name" value="HEAT_Ints3_C"/>
    <property type="match status" value="1"/>
</dbReference>
<dbReference type="AlphaFoldDB" id="A0A1B6MTA4"/>
<name>A0A1B6MTA4_9HEMI</name>
<evidence type="ECO:0000256" key="1">
    <source>
        <dbReference type="SAM" id="MobiDB-lite"/>
    </source>
</evidence>
<gene>
    <name evidence="3" type="ORF">g.10798</name>
</gene>
<sequence length="161" mass="18129">TNHHSPGEPIFSDEEAESSHRHGEEEDDDDIPLAKVKLKGSPLPDEWKDDDDEGMKSLEGPFRNAIERLQAETDNEAKCEAMERIVQLVIQDDEVDSDTLTTMTFHSNTTIQHVTSKKETFIVKKESGQSFSTSTVTLPCLTFCVPFLYFLTTEVCPVTHL</sequence>
<feature type="region of interest" description="Disordered" evidence="1">
    <location>
        <begin position="1"/>
        <end position="58"/>
    </location>
</feature>
<dbReference type="InterPro" id="IPR056518">
    <property type="entry name" value="HEAT_Ints3_C"/>
</dbReference>
<evidence type="ECO:0000259" key="2">
    <source>
        <dbReference type="Pfam" id="PF24566"/>
    </source>
</evidence>
<proteinExistence type="predicted"/>
<accession>A0A1B6MTA4</accession>
<evidence type="ECO:0000313" key="3">
    <source>
        <dbReference type="EMBL" id="JAT39156.1"/>
    </source>
</evidence>
<feature type="non-terminal residue" evidence="3">
    <location>
        <position position="1"/>
    </location>
</feature>
<dbReference type="EMBL" id="GEBQ01000821">
    <property type="protein sequence ID" value="JAT39156.1"/>
    <property type="molecule type" value="Transcribed_RNA"/>
</dbReference>
<feature type="domain" description="Ints3-like C-terminal" evidence="2">
    <location>
        <begin position="66"/>
        <end position="107"/>
    </location>
</feature>
<organism evidence="3">
    <name type="scientific">Graphocephala atropunctata</name>
    <dbReference type="NCBI Taxonomy" id="36148"/>
    <lineage>
        <taxon>Eukaryota</taxon>
        <taxon>Metazoa</taxon>
        <taxon>Ecdysozoa</taxon>
        <taxon>Arthropoda</taxon>
        <taxon>Hexapoda</taxon>
        <taxon>Insecta</taxon>
        <taxon>Pterygota</taxon>
        <taxon>Neoptera</taxon>
        <taxon>Paraneoptera</taxon>
        <taxon>Hemiptera</taxon>
        <taxon>Auchenorrhyncha</taxon>
        <taxon>Membracoidea</taxon>
        <taxon>Cicadellidae</taxon>
        <taxon>Cicadellinae</taxon>
        <taxon>Cicadellini</taxon>
        <taxon>Graphocephala</taxon>
    </lineage>
</organism>